<dbReference type="InterPro" id="IPR055096">
    <property type="entry name" value="Ig_NUP210_1st"/>
</dbReference>
<dbReference type="PANTHER" id="PTHR23019:SF2">
    <property type="entry name" value="NUCLEAR PORE MEMBRANE GLYCOPROTEIN 210"/>
    <property type="match status" value="1"/>
</dbReference>
<keyword evidence="3" id="KW-1185">Reference proteome</keyword>
<gene>
    <name evidence="2" type="primary">Nup210_0</name>
    <name evidence="2" type="ORF">QUIMEX_R10958</name>
</gene>
<protein>
    <submittedName>
        <fullName evidence="2">PO210 protein</fullName>
    </submittedName>
</protein>
<reference evidence="2 3" key="1">
    <citation type="submission" date="2019-09" db="EMBL/GenBank/DDBJ databases">
        <title>Bird 10,000 Genomes (B10K) Project - Family phase.</title>
        <authorList>
            <person name="Zhang G."/>
        </authorList>
    </citation>
    <scope>NUCLEOTIDE SEQUENCE [LARGE SCALE GENOMIC DNA]</scope>
    <source>
        <strain evidence="2">B10K-DU-001-31</strain>
        <tissue evidence="2">Muscle</tissue>
    </source>
</reference>
<feature type="domain" description="NUP210 Ig-like" evidence="1">
    <location>
        <begin position="2"/>
        <end position="79"/>
    </location>
</feature>
<sequence length="81" mass="8894">SSKLNTPKVLLPFTRGTRVNFTLEASEGCYRWSSTRPEVASIEPLGPAGVRCSQRALVQARSSQPTRLTTIISAEDTRESE</sequence>
<evidence type="ECO:0000313" key="2">
    <source>
        <dbReference type="EMBL" id="NXQ66149.1"/>
    </source>
</evidence>
<comment type="caution">
    <text evidence="2">The sequence shown here is derived from an EMBL/GenBank/DDBJ whole genome shotgun (WGS) entry which is preliminary data.</text>
</comment>
<dbReference type="GO" id="GO:0005643">
    <property type="term" value="C:nuclear pore"/>
    <property type="evidence" value="ECO:0007669"/>
    <property type="project" value="TreeGrafter"/>
</dbReference>
<name>A0A7L2EWN8_QUIME</name>
<feature type="non-terminal residue" evidence="2">
    <location>
        <position position="1"/>
    </location>
</feature>
<dbReference type="PANTHER" id="PTHR23019">
    <property type="entry name" value="NUCLEAR PORE MEMBRANE GLYCOPROTEIN GP210-RELATED"/>
    <property type="match status" value="1"/>
</dbReference>
<evidence type="ECO:0000259" key="1">
    <source>
        <dbReference type="Pfam" id="PF22967"/>
    </source>
</evidence>
<accession>A0A7L2EWN8</accession>
<evidence type="ECO:0000313" key="3">
    <source>
        <dbReference type="Proteomes" id="UP000552319"/>
    </source>
</evidence>
<organism evidence="2 3">
    <name type="scientific">Quiscalus mexicanus</name>
    <name type="common">Great-tailed grackle</name>
    <name type="synonym">Cassidix mexicanus</name>
    <dbReference type="NCBI Taxonomy" id="64278"/>
    <lineage>
        <taxon>Eukaryota</taxon>
        <taxon>Metazoa</taxon>
        <taxon>Chordata</taxon>
        <taxon>Craniata</taxon>
        <taxon>Vertebrata</taxon>
        <taxon>Euteleostomi</taxon>
        <taxon>Archelosauria</taxon>
        <taxon>Archosauria</taxon>
        <taxon>Dinosauria</taxon>
        <taxon>Saurischia</taxon>
        <taxon>Theropoda</taxon>
        <taxon>Coelurosauria</taxon>
        <taxon>Aves</taxon>
        <taxon>Neognathae</taxon>
        <taxon>Neoaves</taxon>
        <taxon>Telluraves</taxon>
        <taxon>Australaves</taxon>
        <taxon>Passeriformes</taxon>
        <taxon>Passeroidea</taxon>
        <taxon>Icteridae</taxon>
        <taxon>Quiscalus</taxon>
    </lineage>
</organism>
<dbReference type="AlphaFoldDB" id="A0A7L2EWN8"/>
<dbReference type="Proteomes" id="UP000552319">
    <property type="component" value="Unassembled WGS sequence"/>
</dbReference>
<proteinExistence type="predicted"/>
<feature type="non-terminal residue" evidence="2">
    <location>
        <position position="81"/>
    </location>
</feature>
<dbReference type="InterPro" id="IPR045197">
    <property type="entry name" value="NUP210-like"/>
</dbReference>
<dbReference type="EMBL" id="VWYF01003148">
    <property type="protein sequence ID" value="NXQ66149.1"/>
    <property type="molecule type" value="Genomic_DNA"/>
</dbReference>
<dbReference type="Pfam" id="PF22967">
    <property type="entry name" value="Ig_NUP210_1st"/>
    <property type="match status" value="1"/>
</dbReference>